<dbReference type="EMBL" id="WTYK01000005">
    <property type="protein sequence ID" value="MXP42088.1"/>
    <property type="molecule type" value="Genomic_DNA"/>
</dbReference>
<reference evidence="1 2" key="1">
    <citation type="submission" date="2019-12" db="EMBL/GenBank/DDBJ databases">
        <title>Genomic-based taxomic classification of the family Erythrobacteraceae.</title>
        <authorList>
            <person name="Xu L."/>
        </authorList>
    </citation>
    <scope>NUCLEOTIDE SEQUENCE [LARGE SCALE GENOMIC DNA]</scope>
    <source>
        <strain evidence="1 2">MCCC 1K02066</strain>
    </source>
</reference>
<sequence length="173" mass="19274">MYYTTERPFTGEPLLGPTTHRARVRAETFLTATGVMLDTSAPRDNAMLTECYVAPYGGFVLAATCCDRPLLYPEGELIGDATGHDVTILRFHPLRGTSFDILPYGSERWLCRYLAWRRRSGNLWLIPSAVKAPYVRVCGWGLELVDTAPFDSEGERNAGIILAIDNPSFEGRI</sequence>
<evidence type="ECO:0000313" key="2">
    <source>
        <dbReference type="Proteomes" id="UP000469159"/>
    </source>
</evidence>
<dbReference type="RefSeq" id="WP_160746941.1">
    <property type="nucleotide sequence ID" value="NZ_WTYK01000005.1"/>
</dbReference>
<gene>
    <name evidence="1" type="ORF">GRI75_10595</name>
</gene>
<dbReference type="OrthoDB" id="7596944at2"/>
<accession>A0A6I4UTV8</accession>
<name>A0A6I4UTV8_9SPHN</name>
<evidence type="ECO:0000313" key="1">
    <source>
        <dbReference type="EMBL" id="MXP42088.1"/>
    </source>
</evidence>
<keyword evidence="2" id="KW-1185">Reference proteome</keyword>
<comment type="caution">
    <text evidence="1">The sequence shown here is derived from an EMBL/GenBank/DDBJ whole genome shotgun (WGS) entry which is preliminary data.</text>
</comment>
<protein>
    <submittedName>
        <fullName evidence="1">Uncharacterized protein</fullName>
    </submittedName>
</protein>
<organism evidence="1 2">
    <name type="scientific">Croceibacterium soli</name>
    <dbReference type="NCBI Taxonomy" id="1739690"/>
    <lineage>
        <taxon>Bacteria</taxon>
        <taxon>Pseudomonadati</taxon>
        <taxon>Pseudomonadota</taxon>
        <taxon>Alphaproteobacteria</taxon>
        <taxon>Sphingomonadales</taxon>
        <taxon>Erythrobacteraceae</taxon>
        <taxon>Croceibacterium</taxon>
    </lineage>
</organism>
<dbReference type="Proteomes" id="UP000469159">
    <property type="component" value="Unassembled WGS sequence"/>
</dbReference>
<proteinExistence type="predicted"/>
<dbReference type="AlphaFoldDB" id="A0A6I4UTV8"/>